<dbReference type="SUPFAM" id="SSF51905">
    <property type="entry name" value="FAD/NAD(P)-binding domain"/>
    <property type="match status" value="2"/>
</dbReference>
<dbReference type="InterPro" id="IPR050446">
    <property type="entry name" value="FAD-oxidoreductase/Apoptosis"/>
</dbReference>
<dbReference type="RefSeq" id="WP_270037725.1">
    <property type="nucleotide sequence ID" value="NZ_JAPDOD010000001.1"/>
</dbReference>
<dbReference type="GO" id="GO:0016651">
    <property type="term" value="F:oxidoreductase activity, acting on NAD(P)H"/>
    <property type="evidence" value="ECO:0007669"/>
    <property type="project" value="TreeGrafter"/>
</dbReference>
<sequence>MDRVVVVGASLAGLTAADALRVQGYEGAITIVGGESHAPYTRPPLSKGVLTGAEPPETVRLVPPEDDIELRIGTTAVALDRERQVVELENGERVPYDGLVIATGGRARSLVAPDQTGEYRLRTLDDCLALQAAFRARPNVLIVGAGFLGMEIASTCRVLGLDVTVVDREPPLQRVLGEYLGRLITEAALDAGVRIKVAAGDARLLGSPVHGVQLGDGSVEEGDIVISAVGDVPNSGWLGLRGPVVVDDRCRVAPGIVAAGDIAAVGGLRTPHWASAVDQARVAAAALLHGDAAPALNAVPYYWTEGHGLEIKVCGPLPVHGEPVVLEGSVAERDAVLRWPEAAATINHRMPLGKLKRLAAPREVALP</sequence>
<organism evidence="6 7">
    <name type="scientific">Solirubrobacter ginsenosidimutans</name>
    <dbReference type="NCBI Taxonomy" id="490573"/>
    <lineage>
        <taxon>Bacteria</taxon>
        <taxon>Bacillati</taxon>
        <taxon>Actinomycetota</taxon>
        <taxon>Thermoleophilia</taxon>
        <taxon>Solirubrobacterales</taxon>
        <taxon>Solirubrobacteraceae</taxon>
        <taxon>Solirubrobacter</taxon>
    </lineage>
</organism>
<dbReference type="InterPro" id="IPR016156">
    <property type="entry name" value="FAD/NAD-linked_Rdtase_dimer_sf"/>
</dbReference>
<accession>A0A9X3MMN1</accession>
<keyword evidence="2" id="KW-0285">Flavoprotein</keyword>
<keyword evidence="7" id="KW-1185">Reference proteome</keyword>
<protein>
    <submittedName>
        <fullName evidence="6">FAD-dependent oxidoreductase</fullName>
    </submittedName>
</protein>
<name>A0A9X3MMN1_9ACTN</name>
<evidence type="ECO:0000256" key="2">
    <source>
        <dbReference type="ARBA" id="ARBA00022630"/>
    </source>
</evidence>
<keyword evidence="3" id="KW-0274">FAD</keyword>
<evidence type="ECO:0000313" key="7">
    <source>
        <dbReference type="Proteomes" id="UP001149140"/>
    </source>
</evidence>
<feature type="domain" description="FAD/NAD(P)-binding" evidence="5">
    <location>
        <begin position="3"/>
        <end position="280"/>
    </location>
</feature>
<dbReference type="GO" id="GO:0005737">
    <property type="term" value="C:cytoplasm"/>
    <property type="evidence" value="ECO:0007669"/>
    <property type="project" value="TreeGrafter"/>
</dbReference>
<dbReference type="InterPro" id="IPR036188">
    <property type="entry name" value="FAD/NAD-bd_sf"/>
</dbReference>
<dbReference type="PRINTS" id="PR00368">
    <property type="entry name" value="FADPNR"/>
</dbReference>
<dbReference type="AlphaFoldDB" id="A0A9X3MMN1"/>
<evidence type="ECO:0000259" key="5">
    <source>
        <dbReference type="Pfam" id="PF07992"/>
    </source>
</evidence>
<evidence type="ECO:0000256" key="1">
    <source>
        <dbReference type="ARBA" id="ARBA00001974"/>
    </source>
</evidence>
<reference evidence="6" key="1">
    <citation type="submission" date="2022-10" db="EMBL/GenBank/DDBJ databases">
        <title>The WGS of Solirubrobacter ginsenosidimutans DSM 21036.</title>
        <authorList>
            <person name="Jiang Z."/>
        </authorList>
    </citation>
    <scope>NUCLEOTIDE SEQUENCE</scope>
    <source>
        <strain evidence="6">DSM 21036</strain>
    </source>
</reference>
<evidence type="ECO:0000313" key="6">
    <source>
        <dbReference type="EMBL" id="MDA0159069.1"/>
    </source>
</evidence>
<comment type="caution">
    <text evidence="6">The sequence shown here is derived from an EMBL/GenBank/DDBJ whole genome shotgun (WGS) entry which is preliminary data.</text>
</comment>
<dbReference type="EMBL" id="JAPDOD010000001">
    <property type="protein sequence ID" value="MDA0159069.1"/>
    <property type="molecule type" value="Genomic_DNA"/>
</dbReference>
<dbReference type="SUPFAM" id="SSF55424">
    <property type="entry name" value="FAD/NAD-linked reductases, dimerisation (C-terminal) domain"/>
    <property type="match status" value="1"/>
</dbReference>
<keyword evidence="4" id="KW-0560">Oxidoreductase</keyword>
<evidence type="ECO:0000256" key="3">
    <source>
        <dbReference type="ARBA" id="ARBA00022827"/>
    </source>
</evidence>
<dbReference type="InterPro" id="IPR023753">
    <property type="entry name" value="FAD/NAD-binding_dom"/>
</dbReference>
<evidence type="ECO:0000256" key="4">
    <source>
        <dbReference type="ARBA" id="ARBA00023002"/>
    </source>
</evidence>
<dbReference type="Gene3D" id="3.50.50.60">
    <property type="entry name" value="FAD/NAD(P)-binding domain"/>
    <property type="match status" value="2"/>
</dbReference>
<dbReference type="Pfam" id="PF07992">
    <property type="entry name" value="Pyr_redox_2"/>
    <property type="match status" value="1"/>
</dbReference>
<dbReference type="Proteomes" id="UP001149140">
    <property type="component" value="Unassembled WGS sequence"/>
</dbReference>
<proteinExistence type="predicted"/>
<comment type="cofactor">
    <cofactor evidence="1">
        <name>FAD</name>
        <dbReference type="ChEBI" id="CHEBI:57692"/>
    </cofactor>
</comment>
<gene>
    <name evidence="6" type="ORF">OM076_02230</name>
</gene>
<dbReference type="PANTHER" id="PTHR43557">
    <property type="entry name" value="APOPTOSIS-INDUCING FACTOR 1"/>
    <property type="match status" value="1"/>
</dbReference>
<dbReference type="PANTHER" id="PTHR43557:SF2">
    <property type="entry name" value="RIESKE DOMAIN-CONTAINING PROTEIN-RELATED"/>
    <property type="match status" value="1"/>
</dbReference>